<sequence length="57" mass="6668">MFGKRLKVVETKRAVPKLELREYEIVARHGKEWIVDGYGGFVPVKELHLAKVTFERL</sequence>
<proteinExistence type="predicted"/>
<reference evidence="1" key="1">
    <citation type="submission" date="2024-06" db="EMBL/GenBank/DDBJ databases">
        <title>High activity and specificity of bacteriophage cocktails against carbapenem-resistant Klebsiella pneumoniae belonging to high-risk clones CG258 and ST307.</title>
        <authorList>
            <person name="Jimenez Quiceno J."/>
            <person name="Salazar Ospina L."/>
            <person name="Tellez Carrasquilla S."/>
        </authorList>
    </citation>
    <scope>NUCLEOTIDE SEQUENCE</scope>
</reference>
<organism evidence="1">
    <name type="scientific">Klebsiella phage FKP3</name>
    <dbReference type="NCBI Taxonomy" id="3231233"/>
    <lineage>
        <taxon>Viruses</taxon>
        <taxon>Duplodnaviria</taxon>
        <taxon>Heunggongvirae</taxon>
        <taxon>Uroviricota</taxon>
        <taxon>Caudoviricetes</taxon>
        <taxon>Stephanstirmvirinae</taxon>
        <taxon>Justusliebigvirus</taxon>
    </lineage>
</organism>
<protein>
    <submittedName>
        <fullName evidence="1">Uncharacterized protein</fullName>
    </submittedName>
</protein>
<dbReference type="EMBL" id="PP895363">
    <property type="protein sequence ID" value="XCI77992.1"/>
    <property type="molecule type" value="Genomic_DNA"/>
</dbReference>
<evidence type="ECO:0000313" key="1">
    <source>
        <dbReference type="EMBL" id="XCI77992.1"/>
    </source>
</evidence>
<name>A0AAU8HZ61_9CAUD</name>
<accession>A0AAU8HZ61</accession>